<dbReference type="AlphaFoldDB" id="A0A814KJY7"/>
<sequence length="85" mass="10140">MLTMAYILYCLYPDHDFWKKRTNIIFLVIYYSVILAGTLAKIGNLMLSWYDEQKINQMLVDQQKINQMLFQILDELNQNKSCLVN</sequence>
<dbReference type="Proteomes" id="UP000663879">
    <property type="component" value="Unassembled WGS sequence"/>
</dbReference>
<accession>A0A814KJY7</accession>
<feature type="transmembrane region" description="Helical" evidence="1">
    <location>
        <begin position="24"/>
        <end position="47"/>
    </location>
</feature>
<keyword evidence="1" id="KW-0472">Membrane</keyword>
<proteinExistence type="predicted"/>
<name>A0A814KJY7_9BILA</name>
<reference evidence="2" key="1">
    <citation type="submission" date="2021-02" db="EMBL/GenBank/DDBJ databases">
        <authorList>
            <person name="Nowell W R."/>
        </authorList>
    </citation>
    <scope>NUCLEOTIDE SEQUENCE</scope>
    <source>
        <strain evidence="2">Ploen Becks lab</strain>
    </source>
</reference>
<keyword evidence="1" id="KW-1133">Transmembrane helix</keyword>
<gene>
    <name evidence="2" type="ORF">OXX778_LOCUS18902</name>
</gene>
<comment type="caution">
    <text evidence="2">The sequence shown here is derived from an EMBL/GenBank/DDBJ whole genome shotgun (WGS) entry which is preliminary data.</text>
</comment>
<evidence type="ECO:0000313" key="2">
    <source>
        <dbReference type="EMBL" id="CAF1052640.1"/>
    </source>
</evidence>
<dbReference type="EMBL" id="CAJNOC010005446">
    <property type="protein sequence ID" value="CAF1052640.1"/>
    <property type="molecule type" value="Genomic_DNA"/>
</dbReference>
<keyword evidence="3" id="KW-1185">Reference proteome</keyword>
<keyword evidence="1" id="KW-0812">Transmembrane</keyword>
<evidence type="ECO:0000313" key="3">
    <source>
        <dbReference type="Proteomes" id="UP000663879"/>
    </source>
</evidence>
<organism evidence="2 3">
    <name type="scientific">Brachionus calyciflorus</name>
    <dbReference type="NCBI Taxonomy" id="104777"/>
    <lineage>
        <taxon>Eukaryota</taxon>
        <taxon>Metazoa</taxon>
        <taxon>Spiralia</taxon>
        <taxon>Gnathifera</taxon>
        <taxon>Rotifera</taxon>
        <taxon>Eurotatoria</taxon>
        <taxon>Monogononta</taxon>
        <taxon>Pseudotrocha</taxon>
        <taxon>Ploima</taxon>
        <taxon>Brachionidae</taxon>
        <taxon>Brachionus</taxon>
    </lineage>
</organism>
<protein>
    <submittedName>
        <fullName evidence="2">Uncharacterized protein</fullName>
    </submittedName>
</protein>
<evidence type="ECO:0000256" key="1">
    <source>
        <dbReference type="SAM" id="Phobius"/>
    </source>
</evidence>